<reference evidence="5" key="2">
    <citation type="submission" date="2025-08" db="UniProtKB">
        <authorList>
            <consortium name="RefSeq"/>
        </authorList>
    </citation>
    <scope>IDENTIFICATION</scope>
    <source>
        <tissue evidence="5">Leaf</tissue>
    </source>
</reference>
<dbReference type="RefSeq" id="XP_016459355.1">
    <property type="nucleotide sequence ID" value="XM_016603869.1"/>
</dbReference>
<dbReference type="CDD" id="cd23340">
    <property type="entry name" value="beta-trefoil_FSCN_ACP-like"/>
    <property type="match status" value="2"/>
</dbReference>
<protein>
    <submittedName>
        <fullName evidence="5">Uncharacterized protein LOC107782921</fullName>
    </submittedName>
</protein>
<dbReference type="PROSITE" id="PS50158">
    <property type="entry name" value="ZF_CCHC"/>
    <property type="match status" value="1"/>
</dbReference>
<dbReference type="PANTHER" id="PTHR31205">
    <property type="entry name" value="ACTIN CROSS-LINKING PROTEIN (DUF569)"/>
    <property type="match status" value="1"/>
</dbReference>
<dbReference type="InterPro" id="IPR007679">
    <property type="entry name" value="DUF569"/>
</dbReference>
<dbReference type="GO" id="GO:0008270">
    <property type="term" value="F:zinc ion binding"/>
    <property type="evidence" value="ECO:0007669"/>
    <property type="project" value="UniProtKB-KW"/>
</dbReference>
<dbReference type="InterPro" id="IPR054726">
    <property type="entry name" value="Ubiq_DUF569-assoc"/>
</dbReference>
<keyword evidence="1" id="KW-0479">Metal-binding</keyword>
<feature type="region of interest" description="Disordered" evidence="2">
    <location>
        <begin position="673"/>
        <end position="703"/>
    </location>
</feature>
<dbReference type="GeneID" id="107782921"/>
<proteinExistence type="predicted"/>
<keyword evidence="1" id="KW-0862">Zinc</keyword>
<dbReference type="STRING" id="4097.A0A1S3Z4F5"/>
<dbReference type="OrthoDB" id="1272598at2759"/>
<dbReference type="AlphaFoldDB" id="A0A1S3Z4F5"/>
<dbReference type="RefSeq" id="XP_016459355.1">
    <property type="nucleotide sequence ID" value="XM_016603869.2"/>
</dbReference>
<evidence type="ECO:0000256" key="2">
    <source>
        <dbReference type="SAM" id="MobiDB-lite"/>
    </source>
</evidence>
<gene>
    <name evidence="5" type="primary">LOC107782921</name>
</gene>
<feature type="compositionally biased region" description="Low complexity" evidence="2">
    <location>
        <begin position="364"/>
        <end position="389"/>
    </location>
</feature>
<name>A0A1S3Z4F5_TOBAC</name>
<dbReference type="InterPro" id="IPR008999">
    <property type="entry name" value="Actin-crosslinking"/>
</dbReference>
<keyword evidence="4" id="KW-1185">Reference proteome</keyword>
<dbReference type="SUPFAM" id="SSF50405">
    <property type="entry name" value="Actin-crosslinking proteins"/>
    <property type="match status" value="2"/>
</dbReference>
<evidence type="ECO:0000313" key="4">
    <source>
        <dbReference type="Proteomes" id="UP000790787"/>
    </source>
</evidence>
<reference evidence="4" key="1">
    <citation type="journal article" date="2014" name="Nat. Commun.">
        <title>The tobacco genome sequence and its comparison with those of tomato and potato.</title>
        <authorList>
            <person name="Sierro N."/>
            <person name="Battey J.N."/>
            <person name="Ouadi S."/>
            <person name="Bakaher N."/>
            <person name="Bovet L."/>
            <person name="Willig A."/>
            <person name="Goepfert S."/>
            <person name="Peitsch M.C."/>
            <person name="Ivanov N.V."/>
        </authorList>
    </citation>
    <scope>NUCLEOTIDE SEQUENCE [LARGE SCALE GENOMIC DNA]</scope>
</reference>
<evidence type="ECO:0000259" key="3">
    <source>
        <dbReference type="PROSITE" id="PS50158"/>
    </source>
</evidence>
<dbReference type="KEGG" id="nta:107782921"/>
<dbReference type="GO" id="GO:0003676">
    <property type="term" value="F:nucleic acid binding"/>
    <property type="evidence" value="ECO:0007669"/>
    <property type="project" value="InterPro"/>
</dbReference>
<dbReference type="SUPFAM" id="SSF57756">
    <property type="entry name" value="Retrovirus zinc finger-like domains"/>
    <property type="match status" value="1"/>
</dbReference>
<keyword evidence="1" id="KW-0863">Zinc-finger</keyword>
<dbReference type="Gene3D" id="2.80.10.50">
    <property type="match status" value="2"/>
</dbReference>
<sequence>MELFYDAKAVRFRSHLNKYLVADDDQKNIRQSRNGSSRKARWLVELVAGNSHLIRLKSSSGMYLTASDEPFLLSMTGGKKVLQTLPENMEDTKIEWEPLRYGFQVKLRGYGGKFLSASGAPLRWTNRVTHDCPYSATTHNWILWSVEPVDVPEDESLTDYLTMVSNFSSVSGELSTLDLGSPMSMYSSHCFSPKSPLTRRPAMELFHKAKAVRLQSHHYKYLTALEDKESVTQDRDGASRNAKWTIEFVENTNNIIRLKSCYGKYLTASNQSSVLGITGRKVVQTLPNRLDSSVEWEPIRDGNQVKLRTRYGQFLRGNGGLLPWKNSVTHDIPYRRVTQDWILWDVQVVENLLSPLAPREDSCVSESSSPSNISSKSTSFSTQESSDSSVPNLGEGRFIFYHMADEFGEIEEEMEALFITFDGNTVEELTKRLEDETGLEEIIVCTRSPLNGKLYPLSLQLPPNNATMNVIIMPSSYKAITPDSLSSHMSNVPELNSSNFNEWKEQLEITLGCLDLDLCFRIDEPLEEYAVYTTWERSNRLSLMIMKSKIAKNICKSIPNSSKAREFLASIEQQFKASDKASVGTLMEILTTKTYDGTRGVREHIIEMANMAEQLKAMDITISESFLVQFVLNSLPSQFGSFKISYKTNMNKWTVDELIAMCVQEEKRLKGEGLLSVQQEKGPKNGKRNEKKSPNHENNATIHDGVDKRNMKCFFCKKKGHLKKDCLKFKN</sequence>
<dbReference type="InterPro" id="IPR001878">
    <property type="entry name" value="Znf_CCHC"/>
</dbReference>
<organism evidence="4 5">
    <name type="scientific">Nicotiana tabacum</name>
    <name type="common">Common tobacco</name>
    <dbReference type="NCBI Taxonomy" id="4097"/>
    <lineage>
        <taxon>Eukaryota</taxon>
        <taxon>Viridiplantae</taxon>
        <taxon>Streptophyta</taxon>
        <taxon>Embryophyta</taxon>
        <taxon>Tracheophyta</taxon>
        <taxon>Spermatophyta</taxon>
        <taxon>Magnoliopsida</taxon>
        <taxon>eudicotyledons</taxon>
        <taxon>Gunneridae</taxon>
        <taxon>Pentapetalae</taxon>
        <taxon>asterids</taxon>
        <taxon>lamiids</taxon>
        <taxon>Solanales</taxon>
        <taxon>Solanaceae</taxon>
        <taxon>Nicotianoideae</taxon>
        <taxon>Nicotianeae</taxon>
        <taxon>Nicotiana</taxon>
    </lineage>
</organism>
<dbReference type="Proteomes" id="UP000790787">
    <property type="component" value="Chromosome 20"/>
</dbReference>
<feature type="domain" description="CCHC-type" evidence="3">
    <location>
        <begin position="712"/>
        <end position="726"/>
    </location>
</feature>
<feature type="compositionally biased region" description="Basic and acidic residues" evidence="2">
    <location>
        <begin position="681"/>
        <end position="695"/>
    </location>
</feature>
<dbReference type="Pfam" id="PF22932">
    <property type="entry name" value="Ubiq_DUF_assoc"/>
    <property type="match status" value="1"/>
</dbReference>
<dbReference type="PaxDb" id="4097-A0A1S3Z4F5"/>
<evidence type="ECO:0000313" key="5">
    <source>
        <dbReference type="RefSeq" id="XP_016459355.1"/>
    </source>
</evidence>
<dbReference type="Pfam" id="PF14223">
    <property type="entry name" value="Retrotran_gag_2"/>
    <property type="match status" value="1"/>
</dbReference>
<feature type="region of interest" description="Disordered" evidence="2">
    <location>
        <begin position="360"/>
        <end position="390"/>
    </location>
</feature>
<dbReference type="PANTHER" id="PTHR31205:SF41">
    <property type="entry name" value="DUF569 DOMAIN-CONTAINING PROTEIN"/>
    <property type="match status" value="1"/>
</dbReference>
<accession>A0A1S3Z4F5</accession>
<dbReference type="Pfam" id="PF04601">
    <property type="entry name" value="DUF569"/>
    <property type="match status" value="2"/>
</dbReference>
<dbReference type="Gene3D" id="4.10.60.10">
    <property type="entry name" value="Zinc finger, CCHC-type"/>
    <property type="match status" value="1"/>
</dbReference>
<dbReference type="FunFam" id="2.80.10.50:FF:000067">
    <property type="entry name" value="BnaC05g19630D protein"/>
    <property type="match status" value="2"/>
</dbReference>
<dbReference type="SMART" id="SM00343">
    <property type="entry name" value="ZnF_C2HC"/>
    <property type="match status" value="1"/>
</dbReference>
<evidence type="ECO:0000256" key="1">
    <source>
        <dbReference type="PROSITE-ProRule" id="PRU00047"/>
    </source>
</evidence>
<dbReference type="InterPro" id="IPR036875">
    <property type="entry name" value="Znf_CCHC_sf"/>
</dbReference>